<dbReference type="Proteomes" id="UP000261212">
    <property type="component" value="Unassembled WGS sequence"/>
</dbReference>
<dbReference type="AlphaFoldDB" id="A0A3E3DYJ9"/>
<organism evidence="1 2">
    <name type="scientific">Anaerofustis stercorihominis</name>
    <dbReference type="NCBI Taxonomy" id="214853"/>
    <lineage>
        <taxon>Bacteria</taxon>
        <taxon>Bacillati</taxon>
        <taxon>Bacillota</taxon>
        <taxon>Clostridia</taxon>
        <taxon>Eubacteriales</taxon>
        <taxon>Eubacteriaceae</taxon>
        <taxon>Anaerofustis</taxon>
    </lineage>
</organism>
<proteinExistence type="predicted"/>
<dbReference type="RefSeq" id="WP_117532026.1">
    <property type="nucleotide sequence ID" value="NZ_QUSM01000003.1"/>
</dbReference>
<gene>
    <name evidence="1" type="ORF">DW687_05310</name>
</gene>
<comment type="caution">
    <text evidence="1">The sequence shown here is derived from an EMBL/GenBank/DDBJ whole genome shotgun (WGS) entry which is preliminary data.</text>
</comment>
<reference evidence="1 2" key="1">
    <citation type="submission" date="2018-08" db="EMBL/GenBank/DDBJ databases">
        <title>A genome reference for cultivated species of the human gut microbiota.</title>
        <authorList>
            <person name="Zou Y."/>
            <person name="Xue W."/>
            <person name="Luo G."/>
        </authorList>
    </citation>
    <scope>NUCLEOTIDE SEQUENCE [LARGE SCALE GENOMIC DNA]</scope>
    <source>
        <strain evidence="1 2">AM25-6</strain>
    </source>
</reference>
<name>A0A3E3DYJ9_9FIRM</name>
<accession>A0A3E3DYJ9</accession>
<dbReference type="EMBL" id="QUSM01000003">
    <property type="protein sequence ID" value="RGD74185.1"/>
    <property type="molecule type" value="Genomic_DNA"/>
</dbReference>
<sequence length="62" mass="7493">MEKSNLREHLREIITKERYVQIEDIINKYAYLTEEECFIQGHKKAIKDLKQILEKVLLFVSI</sequence>
<evidence type="ECO:0000313" key="1">
    <source>
        <dbReference type="EMBL" id="RGD74185.1"/>
    </source>
</evidence>
<evidence type="ECO:0000313" key="2">
    <source>
        <dbReference type="Proteomes" id="UP000261212"/>
    </source>
</evidence>
<protein>
    <submittedName>
        <fullName evidence="1">Uncharacterized protein</fullName>
    </submittedName>
</protein>